<dbReference type="AlphaFoldDB" id="A0A1M5KV85"/>
<evidence type="ECO:0000256" key="4">
    <source>
        <dbReference type="ARBA" id="ARBA00022692"/>
    </source>
</evidence>
<dbReference type="InterPro" id="IPR026323">
    <property type="entry name" value="Exosortase-related_prot_XrtF"/>
</dbReference>
<keyword evidence="7 8" id="KW-0472">Membrane</keyword>
<evidence type="ECO:0000256" key="8">
    <source>
        <dbReference type="SAM" id="Phobius"/>
    </source>
</evidence>
<keyword evidence="2" id="KW-1003">Cell membrane</keyword>
<feature type="transmembrane region" description="Helical" evidence="8">
    <location>
        <begin position="12"/>
        <end position="32"/>
    </location>
</feature>
<dbReference type="GO" id="GO:0006508">
    <property type="term" value="P:proteolysis"/>
    <property type="evidence" value="ECO:0007669"/>
    <property type="project" value="UniProtKB-KW"/>
</dbReference>
<keyword evidence="5" id="KW-0378">Hydrolase</keyword>
<dbReference type="STRING" id="947013.SAMN04488109_0858"/>
<proteinExistence type="predicted"/>
<evidence type="ECO:0000256" key="1">
    <source>
        <dbReference type="ARBA" id="ARBA00004651"/>
    </source>
</evidence>
<dbReference type="RefSeq" id="WP_073131388.1">
    <property type="nucleotide sequence ID" value="NZ_FQWQ01000001.1"/>
</dbReference>
<keyword evidence="6 8" id="KW-1133">Transmembrane helix</keyword>
<dbReference type="NCBIfam" id="TIGR04178">
    <property type="entry name" value="exo_archaeo"/>
    <property type="match status" value="1"/>
</dbReference>
<dbReference type="GO" id="GO:0005886">
    <property type="term" value="C:plasma membrane"/>
    <property type="evidence" value="ECO:0007669"/>
    <property type="project" value="UniProtKB-SubCell"/>
</dbReference>
<evidence type="ECO:0000256" key="3">
    <source>
        <dbReference type="ARBA" id="ARBA00022670"/>
    </source>
</evidence>
<evidence type="ECO:0000256" key="5">
    <source>
        <dbReference type="ARBA" id="ARBA00022801"/>
    </source>
</evidence>
<sequence length="180" mass="20655">MSMSLQEFKPTIFFLLKFVGIYVVVNLLYGVYVSSYRPQVDGATREATRQTSGILNVCGWPTQIRDEAKLPITNLVFEDHNILAVYEGCNGINVAIIFLAFLFAFGPISRPLWWFAPLGLVILHVANLGRLGLLFLVAVYMPNAMYFTHKYLFTAFLYVVVFVLWIWWVRKYSGVKRQKA</sequence>
<feature type="transmembrane region" description="Helical" evidence="8">
    <location>
        <begin position="83"/>
        <end position="105"/>
    </location>
</feature>
<dbReference type="Proteomes" id="UP000184212">
    <property type="component" value="Unassembled WGS sequence"/>
</dbReference>
<dbReference type="OrthoDB" id="678161at2"/>
<evidence type="ECO:0000313" key="10">
    <source>
        <dbReference type="Proteomes" id="UP000184212"/>
    </source>
</evidence>
<keyword evidence="10" id="KW-1185">Reference proteome</keyword>
<accession>A0A1M5KV85</accession>
<evidence type="ECO:0000256" key="2">
    <source>
        <dbReference type="ARBA" id="ARBA00022475"/>
    </source>
</evidence>
<dbReference type="EMBL" id="FQWQ01000001">
    <property type="protein sequence ID" value="SHG56681.1"/>
    <property type="molecule type" value="Genomic_DNA"/>
</dbReference>
<evidence type="ECO:0000256" key="7">
    <source>
        <dbReference type="ARBA" id="ARBA00023136"/>
    </source>
</evidence>
<evidence type="ECO:0000313" key="9">
    <source>
        <dbReference type="EMBL" id="SHG56681.1"/>
    </source>
</evidence>
<dbReference type="InterPro" id="IPR026392">
    <property type="entry name" value="Exo/Archaeosortase_dom"/>
</dbReference>
<organism evidence="9 10">
    <name type="scientific">Chryseolinea serpens</name>
    <dbReference type="NCBI Taxonomy" id="947013"/>
    <lineage>
        <taxon>Bacteria</taxon>
        <taxon>Pseudomonadati</taxon>
        <taxon>Bacteroidota</taxon>
        <taxon>Cytophagia</taxon>
        <taxon>Cytophagales</taxon>
        <taxon>Fulvivirgaceae</taxon>
        <taxon>Chryseolinea</taxon>
    </lineage>
</organism>
<keyword evidence="3" id="KW-0645">Protease</keyword>
<dbReference type="GO" id="GO:0008233">
    <property type="term" value="F:peptidase activity"/>
    <property type="evidence" value="ECO:0007669"/>
    <property type="project" value="UniProtKB-KW"/>
</dbReference>
<reference evidence="9 10" key="1">
    <citation type="submission" date="2016-11" db="EMBL/GenBank/DDBJ databases">
        <authorList>
            <person name="Jaros S."/>
            <person name="Januszkiewicz K."/>
            <person name="Wedrychowicz H."/>
        </authorList>
    </citation>
    <scope>NUCLEOTIDE SEQUENCE [LARGE SCALE GENOMIC DNA]</scope>
    <source>
        <strain evidence="9 10">DSM 24574</strain>
    </source>
</reference>
<gene>
    <name evidence="9" type="ORF">SAMN04488109_0858</name>
</gene>
<feature type="transmembrane region" description="Helical" evidence="8">
    <location>
        <begin position="151"/>
        <end position="169"/>
    </location>
</feature>
<evidence type="ECO:0000256" key="6">
    <source>
        <dbReference type="ARBA" id="ARBA00022989"/>
    </source>
</evidence>
<protein>
    <submittedName>
        <fullName evidence="9">Exosortase family protein XrtF</fullName>
    </submittedName>
</protein>
<dbReference type="NCBIfam" id="TIGR04128">
    <property type="entry name" value="exoso_Fjoh_1448"/>
    <property type="match status" value="1"/>
</dbReference>
<comment type="subcellular location">
    <subcellularLocation>
        <location evidence="1">Cell membrane</location>
        <topology evidence="1">Multi-pass membrane protein</topology>
    </subcellularLocation>
</comment>
<feature type="transmembrane region" description="Helical" evidence="8">
    <location>
        <begin position="112"/>
        <end position="139"/>
    </location>
</feature>
<name>A0A1M5KV85_9BACT</name>
<keyword evidence="4 8" id="KW-0812">Transmembrane</keyword>